<feature type="compositionally biased region" description="Basic and acidic residues" evidence="2">
    <location>
        <begin position="338"/>
        <end position="352"/>
    </location>
</feature>
<evidence type="ECO:0000313" key="4">
    <source>
        <dbReference type="Proteomes" id="UP000722459"/>
    </source>
</evidence>
<name>A0A8T5GEM6_9ARCH</name>
<protein>
    <submittedName>
        <fullName evidence="3">Uncharacterized protein</fullName>
    </submittedName>
</protein>
<dbReference type="EMBL" id="JABJNZ010000034">
    <property type="protein sequence ID" value="MBT4870399.1"/>
    <property type="molecule type" value="Genomic_DNA"/>
</dbReference>
<proteinExistence type="predicted"/>
<feature type="region of interest" description="Disordered" evidence="2">
    <location>
        <begin position="338"/>
        <end position="363"/>
    </location>
</feature>
<keyword evidence="1" id="KW-0175">Coiled coil</keyword>
<feature type="coiled-coil region" evidence="1">
    <location>
        <begin position="153"/>
        <end position="180"/>
    </location>
</feature>
<reference evidence="3" key="1">
    <citation type="journal article" date="2021" name="ISME J.">
        <title>Mercury methylation by metabolically versatile and cosmopolitan marine bacteria.</title>
        <authorList>
            <person name="Lin H."/>
            <person name="Ascher D.B."/>
            <person name="Myung Y."/>
            <person name="Lamborg C.H."/>
            <person name="Hallam S.J."/>
            <person name="Gionfriddo C.M."/>
            <person name="Holt K.E."/>
            <person name="Moreau J.W."/>
        </authorList>
    </citation>
    <scope>NUCLEOTIDE SEQUENCE</scope>
    <source>
        <strain evidence="3">SI075_bin30</strain>
    </source>
</reference>
<evidence type="ECO:0000256" key="1">
    <source>
        <dbReference type="SAM" id="Coils"/>
    </source>
</evidence>
<sequence length="363" mass="42299">MSILDEKVNKTILDIENLHALVSKTKWNELNREGFVFELERATKRLGEIYSELRDMNKEMTLMLEKNTPNISDVLSEMQREIIILESNIKMEKSKKLREELVNESEKVEVPELYSSLQQKIMKLTLKARYSAEKIKGFLTAKKVPFVQKGSTARNLLELLQKKEDEINELKTKHYELKKEGFFKADKKSIAEIEHDLFEGDKKLAIVLEDAKKALKTHFAQLEYVEGSFTNLKRKVETIESTHEKFTTNAIGLIKELKKDRDFARTSALEIEQDNMKNRGELTSKMLMIEKEKNELKDKAKAKYLQDMEKIKKELTQKDNIISNMVKLVEEQEREISNLKKKASAKDRDELIKSQQSGPIKIE</sequence>
<evidence type="ECO:0000256" key="2">
    <source>
        <dbReference type="SAM" id="MobiDB-lite"/>
    </source>
</evidence>
<gene>
    <name evidence="3" type="ORF">HON47_02405</name>
</gene>
<dbReference type="AlphaFoldDB" id="A0A8T5GEM6"/>
<dbReference type="Proteomes" id="UP000722459">
    <property type="component" value="Unassembled WGS sequence"/>
</dbReference>
<organism evidence="3 4">
    <name type="scientific">Candidatus Iainarchaeum sp</name>
    <dbReference type="NCBI Taxonomy" id="3101447"/>
    <lineage>
        <taxon>Archaea</taxon>
        <taxon>Candidatus Iainarchaeota</taxon>
        <taxon>Candidatus Iainarchaeia</taxon>
        <taxon>Candidatus Iainarchaeales</taxon>
        <taxon>Candidatus Iainarchaeaceae</taxon>
        <taxon>Candidatus Iainarchaeum</taxon>
    </lineage>
</organism>
<evidence type="ECO:0000313" key="3">
    <source>
        <dbReference type="EMBL" id="MBT4870399.1"/>
    </source>
</evidence>
<feature type="compositionally biased region" description="Polar residues" evidence="2">
    <location>
        <begin position="353"/>
        <end position="363"/>
    </location>
</feature>
<comment type="caution">
    <text evidence="3">The sequence shown here is derived from an EMBL/GenBank/DDBJ whole genome shotgun (WGS) entry which is preliminary data.</text>
</comment>
<feature type="coiled-coil region" evidence="1">
    <location>
        <begin position="39"/>
        <end position="95"/>
    </location>
</feature>
<accession>A0A8T5GEM6</accession>